<dbReference type="RefSeq" id="XP_002505214.1">
    <property type="nucleotide sequence ID" value="XM_002505168.1"/>
</dbReference>
<dbReference type="PANTHER" id="PTHR46533">
    <property type="entry name" value="ZINC FINGER MYND DOMAIN-CONTAINING PROTEIN 12"/>
    <property type="match status" value="1"/>
</dbReference>
<dbReference type="EMBL" id="CP001330">
    <property type="protein sequence ID" value="ACO66472.1"/>
    <property type="molecule type" value="Genomic_DNA"/>
</dbReference>
<accession>C1EE43</accession>
<dbReference type="eggNOG" id="ENOG502QSY3">
    <property type="taxonomic scope" value="Eukaryota"/>
</dbReference>
<dbReference type="PANTHER" id="PTHR46533:SF1">
    <property type="entry name" value="ZINC FINGER MYND DOMAIN-CONTAINING PROTEIN 12"/>
    <property type="match status" value="1"/>
</dbReference>
<evidence type="ECO:0000313" key="2">
    <source>
        <dbReference type="Proteomes" id="UP000002009"/>
    </source>
</evidence>
<sequence length="426" mass="45549">MGAAHIEHSFFPWEETNLHRLHWEGDKMFVMAEVATLLFEESPVMFAKFLRANQYPRKHTVERSVVDKCAALGISGETSSGGSVGVTLLPATTVEACLFDRRRNDLVKPFKLSLLNLASQEAERHIAAGHFELALPVALDVVRRGQDIYPPKPKAPPAVELFPAYLLAAEANAGVGRANAAEDFLGLARWLALGNPELVGDEALARMHELFGDLRSSQRRMDEAAAAFAEETYHRASAHGPEDVRTTFGYLRLARCFENTGDHGKCVAFCRTVCDVWLEATVASNLGAALGEGVKRTLATTPLNAPLPLRKKQTLEGVDELMWARNVLMRGDSRGDGSVGDAVCAADASLAAGCALLGLVATGGSDAAATLARATTLVEEALGEYPAAETERVGLAERALAAAAAAMDGVVDGDGRSRRTSISNVR</sequence>
<dbReference type="InParanoid" id="C1EE43"/>
<keyword evidence="2" id="KW-1185">Reference proteome</keyword>
<dbReference type="GeneID" id="8247333"/>
<reference evidence="1 2" key="1">
    <citation type="journal article" date="2009" name="Science">
        <title>Green evolution and dynamic adaptations revealed by genomes of the marine picoeukaryotes Micromonas.</title>
        <authorList>
            <person name="Worden A.Z."/>
            <person name="Lee J.H."/>
            <person name="Mock T."/>
            <person name="Rouze P."/>
            <person name="Simmons M.P."/>
            <person name="Aerts A.L."/>
            <person name="Allen A.E."/>
            <person name="Cuvelier M.L."/>
            <person name="Derelle E."/>
            <person name="Everett M.V."/>
            <person name="Foulon E."/>
            <person name="Grimwood J."/>
            <person name="Gundlach H."/>
            <person name="Henrissat B."/>
            <person name="Napoli C."/>
            <person name="McDonald S.M."/>
            <person name="Parker M.S."/>
            <person name="Rombauts S."/>
            <person name="Salamov A."/>
            <person name="Von Dassow P."/>
            <person name="Badger J.H."/>
            <person name="Coutinho P.M."/>
            <person name="Demir E."/>
            <person name="Dubchak I."/>
            <person name="Gentemann C."/>
            <person name="Eikrem W."/>
            <person name="Gready J.E."/>
            <person name="John U."/>
            <person name="Lanier W."/>
            <person name="Lindquist E.A."/>
            <person name="Lucas S."/>
            <person name="Mayer K.F."/>
            <person name="Moreau H."/>
            <person name="Not F."/>
            <person name="Otillar R."/>
            <person name="Panaud O."/>
            <person name="Pangilinan J."/>
            <person name="Paulsen I."/>
            <person name="Piegu B."/>
            <person name="Poliakov A."/>
            <person name="Robbens S."/>
            <person name="Schmutz J."/>
            <person name="Toulza E."/>
            <person name="Wyss T."/>
            <person name="Zelensky A."/>
            <person name="Zhou K."/>
            <person name="Armbrust E.V."/>
            <person name="Bhattacharya D."/>
            <person name="Goodenough U.W."/>
            <person name="Van de Peer Y."/>
            <person name="Grigoriev I.V."/>
        </authorList>
    </citation>
    <scope>NUCLEOTIDE SEQUENCE [LARGE SCALE GENOMIC DNA]</scope>
    <source>
        <strain evidence="2">RCC299 / NOUM17</strain>
    </source>
</reference>
<dbReference type="STRING" id="296587.C1EE43"/>
<dbReference type="OrthoDB" id="674604at2759"/>
<dbReference type="KEGG" id="mis:MICPUN_113340"/>
<gene>
    <name evidence="1" type="ORF">MICPUN_113340</name>
</gene>
<protein>
    <submittedName>
        <fullName evidence="1">Uncharacterized protein</fullName>
    </submittedName>
</protein>
<organism evidence="1 2">
    <name type="scientific">Micromonas commoda (strain RCC299 / NOUM17 / CCMP2709)</name>
    <name type="common">Picoplanktonic green alga</name>
    <dbReference type="NCBI Taxonomy" id="296587"/>
    <lineage>
        <taxon>Eukaryota</taxon>
        <taxon>Viridiplantae</taxon>
        <taxon>Chlorophyta</taxon>
        <taxon>Mamiellophyceae</taxon>
        <taxon>Mamiellales</taxon>
        <taxon>Mamiellaceae</taxon>
        <taxon>Micromonas</taxon>
    </lineage>
</organism>
<proteinExistence type="predicted"/>
<dbReference type="AlphaFoldDB" id="C1EE43"/>
<evidence type="ECO:0000313" key="1">
    <source>
        <dbReference type="EMBL" id="ACO66472.1"/>
    </source>
</evidence>
<dbReference type="InterPro" id="IPR053248">
    <property type="entry name" value="Zinc_finger_MYND_domain"/>
</dbReference>
<dbReference type="Proteomes" id="UP000002009">
    <property type="component" value="Chromosome 11"/>
</dbReference>
<name>C1EE43_MICCC</name>